<dbReference type="PANTHER" id="PTHR16489">
    <property type="entry name" value="GH11727P"/>
    <property type="match status" value="1"/>
</dbReference>
<dbReference type="InterPro" id="IPR051254">
    <property type="entry name" value="PPP1R15"/>
</dbReference>
<protein>
    <submittedName>
        <fullName evidence="2">Uncharacterized protein</fullName>
    </submittedName>
</protein>
<proteinExistence type="predicted"/>
<dbReference type="GO" id="GO:0019888">
    <property type="term" value="F:protein phosphatase regulator activity"/>
    <property type="evidence" value="ECO:0007669"/>
    <property type="project" value="TreeGrafter"/>
</dbReference>
<sequence>MSFHSGDWRGRRGMLHQGVPLGPMHYSIANYSTDSMKSDITLEENILTKIHSIPDPLKKNLADTVITPNNNKEKKKTMSPQTKEVFYDPQPPSENMAQPPNGQRHDFYQPFMGITNFISNFFGAISGAMFNRRARSPVSQYYDCFECDSHMDQEMSPEGWQAAKSDDQNKTIAPEVVSTESNDNMNNCKSAAAHCEDKLNSVRCLLTTKTVSSAPKLRPRRPRRVFVEPGSIEDNYEDEFVANNLVSLANEEYIEYFPLANVHKQEFTEVDAAKMKTEIISAPESTDIVKVLKDVNEKPEVIKVHNDVNDMPTVVNNVPDVNDNPKVVKTHQEINTKPETNPTVIEKLESEIDSKKQIISSCEDKMAKLKSLLLEKRKKPIIVIDSIASAPEPEPVIGRPPIPTKVIPIEKTQDKHFKNPNRLTDKRRKSRIRKNIQDDMLFAQEIDSGDISSVDSSPVKCCTKKLTAENTPTGSVDSDKEYFDELKGRFHSNSTTDSDDSFQIVFTDSPKHSRVRQPSDCDSEDSFIVFEESPDSCYTSNDVFGDDATTDDSDNECSDSDSEISDSGCGTGVCQLSHKLSRTISDLTDDSLYEDSKSHLENTGSSVEMSSDCASDNDEVDCAVRTFDEIPSQDVDVLLESDSVKRGLLIDENKKLRKKGQPPKRVSFSEKPPKVHVMRVWTFAARQARAGHWERHALDRERFKRRIADVDMAVSWVLKPQHRSRVMFQRFMPWWNAQKRKEAAEKKQREEEEKIRKEQERMKEEEERIKNEQESAQRELEGDKSVEEGSSADDNKIESGNTEDNKVDELITGVSEVAEVNIKIEEVTTETNKVGEATTEVINKIEVENTDVNNKNDVATTDVNNKVTKVIQGNEESKNKTDEVNGDKDINEKNKQVRKETLMNGEVQKEGNNKLVAEEKQKKEDGKHNTSAVSSKNDITHAGPKNQSDLRKSVPVKKNTIQTKDLNKNDYKITRDNLKRPKNNKNNK</sequence>
<feature type="region of interest" description="Disordered" evidence="1">
    <location>
        <begin position="869"/>
        <end position="988"/>
    </location>
</feature>
<evidence type="ECO:0000313" key="2">
    <source>
        <dbReference type="EMBL" id="JAT81725.1"/>
    </source>
</evidence>
<feature type="compositionally biased region" description="Basic and acidic residues" evidence="1">
    <location>
        <begin position="743"/>
        <end position="809"/>
    </location>
</feature>
<dbReference type="AlphaFoldDB" id="A0A1E1W419"/>
<feature type="region of interest" description="Disordered" evidence="1">
    <location>
        <begin position="540"/>
        <end position="569"/>
    </location>
</feature>
<dbReference type="GO" id="GO:0034976">
    <property type="term" value="P:response to endoplasmic reticulum stress"/>
    <property type="evidence" value="ECO:0007669"/>
    <property type="project" value="TreeGrafter"/>
</dbReference>
<dbReference type="OrthoDB" id="5976067at2759"/>
<feature type="compositionally biased region" description="Basic and acidic residues" evidence="1">
    <location>
        <begin position="965"/>
        <end position="979"/>
    </location>
</feature>
<dbReference type="GO" id="GO:0005783">
    <property type="term" value="C:endoplasmic reticulum"/>
    <property type="evidence" value="ECO:0007669"/>
    <property type="project" value="TreeGrafter"/>
</dbReference>
<dbReference type="GO" id="GO:0000164">
    <property type="term" value="C:protein phosphatase type 1 complex"/>
    <property type="evidence" value="ECO:0007669"/>
    <property type="project" value="TreeGrafter"/>
</dbReference>
<organism evidence="2">
    <name type="scientific">Pectinophora gossypiella</name>
    <name type="common">Cotton pink bollworm</name>
    <name type="synonym">Depressaria gossypiella</name>
    <dbReference type="NCBI Taxonomy" id="13191"/>
    <lineage>
        <taxon>Eukaryota</taxon>
        <taxon>Metazoa</taxon>
        <taxon>Ecdysozoa</taxon>
        <taxon>Arthropoda</taxon>
        <taxon>Hexapoda</taxon>
        <taxon>Insecta</taxon>
        <taxon>Pterygota</taxon>
        <taxon>Neoptera</taxon>
        <taxon>Endopterygota</taxon>
        <taxon>Lepidoptera</taxon>
        <taxon>Glossata</taxon>
        <taxon>Ditrysia</taxon>
        <taxon>Gelechioidea</taxon>
        <taxon>Gelechiidae</taxon>
        <taxon>Apatetrinae</taxon>
        <taxon>Pectinophora</taxon>
    </lineage>
</organism>
<dbReference type="EMBL" id="GDQN01009329">
    <property type="protein sequence ID" value="JAT81725.1"/>
    <property type="molecule type" value="Transcribed_RNA"/>
</dbReference>
<accession>A0A1E1W419</accession>
<feature type="region of interest" description="Disordered" evidence="1">
    <location>
        <begin position="743"/>
        <end position="810"/>
    </location>
</feature>
<gene>
    <name evidence="2" type="ORF">g.10442</name>
</gene>
<dbReference type="PANTHER" id="PTHR16489:SF12">
    <property type="entry name" value="GH11727P"/>
    <property type="match status" value="1"/>
</dbReference>
<name>A0A1E1W419_PECGO</name>
<evidence type="ECO:0000256" key="1">
    <source>
        <dbReference type="SAM" id="MobiDB-lite"/>
    </source>
</evidence>
<reference evidence="2" key="1">
    <citation type="submission" date="2015-09" db="EMBL/GenBank/DDBJ databases">
        <title>De novo assembly of Pectinophora gossypiella (Pink Bollworm) gut transcriptome.</title>
        <authorList>
            <person name="Tassone E.E."/>
        </authorList>
    </citation>
    <scope>NUCLEOTIDE SEQUENCE</scope>
</reference>
<feature type="compositionally biased region" description="Acidic residues" evidence="1">
    <location>
        <begin position="544"/>
        <end position="564"/>
    </location>
</feature>
<feature type="region of interest" description="Disordered" evidence="1">
    <location>
        <begin position="64"/>
        <end position="92"/>
    </location>
</feature>
<feature type="compositionally biased region" description="Basic and acidic residues" evidence="1">
    <location>
        <begin position="875"/>
        <end position="928"/>
    </location>
</feature>